<evidence type="ECO:0000313" key="3">
    <source>
        <dbReference type="Proteomes" id="UP000232638"/>
    </source>
</evidence>
<keyword evidence="3" id="KW-1185">Reference proteome</keyword>
<reference evidence="2 3" key="1">
    <citation type="submission" date="2017-03" db="EMBL/GenBank/DDBJ databases">
        <title>Complete genome sequence of Candidatus 'Thiodictyon syntrophicum' sp. nov. strain Cad16T, a photolithoautotroph purple sulfur bacterium isolated from an alpine meromictic lake.</title>
        <authorList>
            <person name="Luedin S.M."/>
            <person name="Pothier J.F."/>
            <person name="Danza F."/>
            <person name="Storelli N."/>
            <person name="Wittwer M."/>
            <person name="Tonolla M."/>
        </authorList>
    </citation>
    <scope>NUCLEOTIDE SEQUENCE [LARGE SCALE GENOMIC DNA]</scope>
    <source>
        <strain evidence="2 3">Cad16T</strain>
    </source>
</reference>
<dbReference type="Proteomes" id="UP000232638">
    <property type="component" value="Chromosome"/>
</dbReference>
<gene>
    <name evidence="2" type="ORF">THSYN_15720</name>
</gene>
<protein>
    <submittedName>
        <fullName evidence="2">Uncharacterized protein</fullName>
    </submittedName>
</protein>
<evidence type="ECO:0000256" key="1">
    <source>
        <dbReference type="SAM" id="MobiDB-lite"/>
    </source>
</evidence>
<feature type="region of interest" description="Disordered" evidence="1">
    <location>
        <begin position="1"/>
        <end position="41"/>
    </location>
</feature>
<name>A0A2K8U9I0_9GAMM</name>
<dbReference type="RefSeq" id="WP_100919989.1">
    <property type="nucleotide sequence ID" value="NZ_CP020370.1"/>
</dbReference>
<proteinExistence type="predicted"/>
<evidence type="ECO:0000313" key="2">
    <source>
        <dbReference type="EMBL" id="AUB82252.1"/>
    </source>
</evidence>
<dbReference type="AlphaFoldDB" id="A0A2K8U9I0"/>
<accession>A0A2K8U9I0</accession>
<dbReference type="KEGG" id="tsy:THSYN_15720"/>
<dbReference type="EMBL" id="CP020370">
    <property type="protein sequence ID" value="AUB82252.1"/>
    <property type="molecule type" value="Genomic_DNA"/>
</dbReference>
<sequence length="303" mass="29229">MSRFSCFGRPPGPRPDADPGSTARVGPRDAAGRPVTAGAPLSVVNGNSTPAISLAQAGSGSSGFLSAADWASFNAKGNGTVTQVSGLGAISVANGTSTPVVSLGLVPVANGGTGATTLSGFLVGNGTGAVTGQASIPTTALSGTLNAARLPALGGDISSTAGSASATVIRLQGRAVAATAPSEGQVLTYSTATSSWAPATPSTGGGGRNILISRFVVLPGTSLPSYTTVFGPQALSTTESFVQQVMPVACTAGSMIGRVPSGSLSITATLFRNGAATGVSCNLAGGSQCTGSGTAAIAGRARR</sequence>
<organism evidence="2 3">
    <name type="scientific">Candidatus Thiodictyon syntrophicum</name>
    <dbReference type="NCBI Taxonomy" id="1166950"/>
    <lineage>
        <taxon>Bacteria</taxon>
        <taxon>Pseudomonadati</taxon>
        <taxon>Pseudomonadota</taxon>
        <taxon>Gammaproteobacteria</taxon>
        <taxon>Chromatiales</taxon>
        <taxon>Chromatiaceae</taxon>
        <taxon>Thiodictyon</taxon>
    </lineage>
</organism>